<dbReference type="Pfam" id="PF13133">
    <property type="entry name" value="DUF3949"/>
    <property type="match status" value="1"/>
</dbReference>
<comment type="caution">
    <text evidence="2">The sequence shown here is derived from an EMBL/GenBank/DDBJ whole genome shotgun (WGS) entry which is preliminary data.</text>
</comment>
<name>A0A846TJX3_9BACI</name>
<keyword evidence="1" id="KW-0472">Membrane</keyword>
<accession>A0A846TJX3</accession>
<keyword evidence="1" id="KW-0812">Transmembrane</keyword>
<protein>
    <submittedName>
        <fullName evidence="2">DUF3949 domain-containing protein</fullName>
    </submittedName>
</protein>
<evidence type="ECO:0000313" key="2">
    <source>
        <dbReference type="EMBL" id="NKE05687.1"/>
    </source>
</evidence>
<dbReference type="RefSeq" id="WP_167832119.1">
    <property type="nucleotide sequence ID" value="NZ_JAAVUM010000005.1"/>
</dbReference>
<organism evidence="2 3">
    <name type="scientific">Mesobacillus selenatarsenatis</name>
    <dbReference type="NCBI Taxonomy" id="388741"/>
    <lineage>
        <taxon>Bacteria</taxon>
        <taxon>Bacillati</taxon>
        <taxon>Bacillota</taxon>
        <taxon>Bacilli</taxon>
        <taxon>Bacillales</taxon>
        <taxon>Bacillaceae</taxon>
        <taxon>Mesobacillus</taxon>
    </lineage>
</organism>
<dbReference type="EMBL" id="JAAVUM010000005">
    <property type="protein sequence ID" value="NKE05687.1"/>
    <property type="molecule type" value="Genomic_DNA"/>
</dbReference>
<dbReference type="Proteomes" id="UP000587942">
    <property type="component" value="Unassembled WGS sequence"/>
</dbReference>
<evidence type="ECO:0000256" key="1">
    <source>
        <dbReference type="SAM" id="Phobius"/>
    </source>
</evidence>
<sequence>MDSVFWFILILFTLPLIITTAIMVPIQYRYIKRMEEIKKKKQLSQSQMYEEMPVQEEILHMNLQSNILFIPGNIIAGLIFKYRHR</sequence>
<reference evidence="2 3" key="1">
    <citation type="submission" date="2020-03" db="EMBL/GenBank/DDBJ databases">
        <authorList>
            <person name="Sun Q."/>
        </authorList>
    </citation>
    <scope>NUCLEOTIDE SEQUENCE [LARGE SCALE GENOMIC DNA]</scope>
    <source>
        <strain evidence="2 3">KACC 21451</strain>
    </source>
</reference>
<feature type="transmembrane region" description="Helical" evidence="1">
    <location>
        <begin position="6"/>
        <end position="31"/>
    </location>
</feature>
<keyword evidence="1" id="KW-1133">Transmembrane helix</keyword>
<proteinExistence type="predicted"/>
<gene>
    <name evidence="2" type="ORF">GWK17_09440</name>
</gene>
<dbReference type="InterPro" id="IPR025032">
    <property type="entry name" value="DUF3949"/>
</dbReference>
<evidence type="ECO:0000313" key="3">
    <source>
        <dbReference type="Proteomes" id="UP000587942"/>
    </source>
</evidence>
<dbReference type="AlphaFoldDB" id="A0A846TJX3"/>